<gene>
    <name evidence="1" type="ORF">F5144DRAFT_234156</name>
</gene>
<comment type="caution">
    <text evidence="1">The sequence shown here is derived from an EMBL/GenBank/DDBJ whole genome shotgun (WGS) entry which is preliminary data.</text>
</comment>
<sequence length="663" mass="73555">MGTMFLTNEELGKKDDDHKPAKLPSIRPRWSAATGGAPRSKFLKRLAMAFALGIFVYLFISNLPTDLPIRDRRHPVYNSRPESEKAHAPGTGRRPAVMPKVHDQKPQRQTSPVSNNPPTELAPPSAPYTGPLIFLKLLPTLQAIYTTGGTSRVNKNVLFAAANLKSAALLLPMACRMGDELRNYVHFALIGGSGIDIEDLRAVNGIDESCQVIFHDARPDFAETSALERLRQSSARALHHINTYMHPQAVVIDASGLEEDYFLAGFRKQALVSGIPLIELPKNAHSRLAWMTKLDSSSLAAWDKISIDILIHAPSASSGGLIHLLKSLSAADFSTGSTPHLTIELPHDVDRGTVEFLKTFQWPPGRSHLPSHPRQLTLRHRISRSRLTEEESSVRFLESFWPSNPKYSHVLVLSPQAQLSPRFFHYLKYSVLHYLYSGAALAQEWDSRLLGISLNLPSTHLDGSKPFASPAEKGETPFLWQGPDSNAALFTGQKWVELHALVSHIIDYQQKTQPPPAFFTDKLVSKRYPSWLEHALKLSRARGYWTLYPSEATARNLATVHNELYRAPEEYERELGNEAPKSAELPAPGITLFESLPGGGLLPFDEMPLLLWDGTATTLSHLDKAAATYTDEFRRAVGGCQALAPDDLLAKKSMKDLFCMKDG</sequence>
<accession>A0ACB7P8R9</accession>
<organism evidence="1 2">
    <name type="scientific">Chaetomium tenue</name>
    <dbReference type="NCBI Taxonomy" id="1854479"/>
    <lineage>
        <taxon>Eukaryota</taxon>
        <taxon>Fungi</taxon>
        <taxon>Dikarya</taxon>
        <taxon>Ascomycota</taxon>
        <taxon>Pezizomycotina</taxon>
        <taxon>Sordariomycetes</taxon>
        <taxon>Sordariomycetidae</taxon>
        <taxon>Sordariales</taxon>
        <taxon>Chaetomiaceae</taxon>
        <taxon>Chaetomium</taxon>
    </lineage>
</organism>
<keyword evidence="2" id="KW-1185">Reference proteome</keyword>
<evidence type="ECO:0000313" key="2">
    <source>
        <dbReference type="Proteomes" id="UP000724584"/>
    </source>
</evidence>
<dbReference type="EMBL" id="JAGIZQ010000004">
    <property type="protein sequence ID" value="KAH6631868.1"/>
    <property type="molecule type" value="Genomic_DNA"/>
</dbReference>
<proteinExistence type="predicted"/>
<protein>
    <submittedName>
        <fullName evidence="1">Uncharacterized protein</fullName>
    </submittedName>
</protein>
<name>A0ACB7P8R9_9PEZI</name>
<reference evidence="1 2" key="1">
    <citation type="journal article" date="2021" name="Nat. Commun.">
        <title>Genetic determinants of endophytism in the Arabidopsis root mycobiome.</title>
        <authorList>
            <person name="Mesny F."/>
            <person name="Miyauchi S."/>
            <person name="Thiergart T."/>
            <person name="Pickel B."/>
            <person name="Atanasova L."/>
            <person name="Karlsson M."/>
            <person name="Huettel B."/>
            <person name="Barry K.W."/>
            <person name="Haridas S."/>
            <person name="Chen C."/>
            <person name="Bauer D."/>
            <person name="Andreopoulos W."/>
            <person name="Pangilinan J."/>
            <person name="LaButti K."/>
            <person name="Riley R."/>
            <person name="Lipzen A."/>
            <person name="Clum A."/>
            <person name="Drula E."/>
            <person name="Henrissat B."/>
            <person name="Kohler A."/>
            <person name="Grigoriev I.V."/>
            <person name="Martin F.M."/>
            <person name="Hacquard S."/>
        </authorList>
    </citation>
    <scope>NUCLEOTIDE SEQUENCE [LARGE SCALE GENOMIC DNA]</scope>
    <source>
        <strain evidence="1 2">MPI-SDFR-AT-0079</strain>
    </source>
</reference>
<evidence type="ECO:0000313" key="1">
    <source>
        <dbReference type="EMBL" id="KAH6631868.1"/>
    </source>
</evidence>
<dbReference type="Proteomes" id="UP000724584">
    <property type="component" value="Unassembled WGS sequence"/>
</dbReference>